<evidence type="ECO:0000256" key="8">
    <source>
        <dbReference type="RuleBase" id="RU363041"/>
    </source>
</evidence>
<name>A0A844H5K0_9RHOB</name>
<dbReference type="PANTHER" id="PTHR30269">
    <property type="entry name" value="TRANSMEMBRANE PROTEIN YFCA"/>
    <property type="match status" value="1"/>
</dbReference>
<dbReference type="OrthoDB" id="7028171at2"/>
<feature type="transmembrane region" description="Helical" evidence="8">
    <location>
        <begin position="195"/>
        <end position="216"/>
    </location>
</feature>
<dbReference type="InterPro" id="IPR052017">
    <property type="entry name" value="TSUP"/>
</dbReference>
<evidence type="ECO:0000256" key="6">
    <source>
        <dbReference type="ARBA" id="ARBA00022989"/>
    </source>
</evidence>
<evidence type="ECO:0000256" key="3">
    <source>
        <dbReference type="ARBA" id="ARBA00022448"/>
    </source>
</evidence>
<feature type="transmembrane region" description="Helical" evidence="8">
    <location>
        <begin position="97"/>
        <end position="114"/>
    </location>
</feature>
<dbReference type="PANTHER" id="PTHR30269:SF37">
    <property type="entry name" value="MEMBRANE TRANSPORTER PROTEIN"/>
    <property type="match status" value="1"/>
</dbReference>
<evidence type="ECO:0000256" key="2">
    <source>
        <dbReference type="ARBA" id="ARBA00009142"/>
    </source>
</evidence>
<sequence>MDIWGWALAWVAAFAIGLAKGGLSMVGVIAVPLMALVMSPVQAAGILLPVYIVSDIGGLIAFRRDFDRRVLATLLPGAVAGIGLGWATAHLVEERQVGLIVGVIGLAFALNAILRPRASAVQRAPSLGRGSFWGVLSGYTSFVSHSGAPPYQVYAQPLGMAPMTFAGTTTVFFAVCNAVKLVPYAMLGQLSAHNLGIAAVLMVPGLIGVACGVWVLRRMSPVVFYRFITWALVLVSVRLIWSAL</sequence>
<organism evidence="9 10">
    <name type="scientific">Paracoccus limosus</name>
    <dbReference type="NCBI Taxonomy" id="913252"/>
    <lineage>
        <taxon>Bacteria</taxon>
        <taxon>Pseudomonadati</taxon>
        <taxon>Pseudomonadota</taxon>
        <taxon>Alphaproteobacteria</taxon>
        <taxon>Rhodobacterales</taxon>
        <taxon>Paracoccaceae</taxon>
        <taxon>Paracoccus</taxon>
    </lineage>
</organism>
<keyword evidence="6 8" id="KW-1133">Transmembrane helix</keyword>
<evidence type="ECO:0000313" key="10">
    <source>
        <dbReference type="Proteomes" id="UP000442533"/>
    </source>
</evidence>
<evidence type="ECO:0000256" key="1">
    <source>
        <dbReference type="ARBA" id="ARBA00004651"/>
    </source>
</evidence>
<keyword evidence="10" id="KW-1185">Reference proteome</keyword>
<dbReference type="InterPro" id="IPR002781">
    <property type="entry name" value="TM_pro_TauE-like"/>
</dbReference>
<accession>A0A844H5K0</accession>
<dbReference type="Proteomes" id="UP000442533">
    <property type="component" value="Unassembled WGS sequence"/>
</dbReference>
<keyword evidence="4 8" id="KW-1003">Cell membrane</keyword>
<protein>
    <recommendedName>
        <fullName evidence="8">Probable membrane transporter protein</fullName>
    </recommendedName>
</protein>
<feature type="transmembrane region" description="Helical" evidence="8">
    <location>
        <begin position="70"/>
        <end position="91"/>
    </location>
</feature>
<evidence type="ECO:0000256" key="4">
    <source>
        <dbReference type="ARBA" id="ARBA00022475"/>
    </source>
</evidence>
<evidence type="ECO:0000313" key="9">
    <source>
        <dbReference type="EMBL" id="MTH34853.1"/>
    </source>
</evidence>
<keyword evidence="7 8" id="KW-0472">Membrane</keyword>
<dbReference type="AlphaFoldDB" id="A0A844H5K0"/>
<comment type="subcellular location">
    <subcellularLocation>
        <location evidence="1 8">Cell membrane</location>
        <topology evidence="1 8">Multi-pass membrane protein</topology>
    </subcellularLocation>
</comment>
<comment type="similarity">
    <text evidence="2 8">Belongs to the 4-toluene sulfonate uptake permease (TSUP) (TC 2.A.102) family.</text>
</comment>
<dbReference type="RefSeq" id="WP_155064487.1">
    <property type="nucleotide sequence ID" value="NZ_WMIF01000011.1"/>
</dbReference>
<keyword evidence="3" id="KW-0813">Transport</keyword>
<reference evidence="9 10" key="1">
    <citation type="submission" date="2019-11" db="EMBL/GenBank/DDBJ databases">
        <authorList>
            <person name="Dong K."/>
        </authorList>
    </citation>
    <scope>NUCLEOTIDE SEQUENCE [LARGE SCALE GENOMIC DNA]</scope>
    <source>
        <strain evidence="9 10">JCM 17370</strain>
    </source>
</reference>
<keyword evidence="5 8" id="KW-0812">Transmembrane</keyword>
<gene>
    <name evidence="9" type="ORF">GL279_09605</name>
</gene>
<dbReference type="EMBL" id="WMIF01000011">
    <property type="protein sequence ID" value="MTH34853.1"/>
    <property type="molecule type" value="Genomic_DNA"/>
</dbReference>
<feature type="transmembrane region" description="Helical" evidence="8">
    <location>
        <begin position="163"/>
        <end position="183"/>
    </location>
</feature>
<evidence type="ECO:0000256" key="5">
    <source>
        <dbReference type="ARBA" id="ARBA00022692"/>
    </source>
</evidence>
<comment type="caution">
    <text evidence="9">The sequence shown here is derived from an EMBL/GenBank/DDBJ whole genome shotgun (WGS) entry which is preliminary data.</text>
</comment>
<dbReference type="Pfam" id="PF01925">
    <property type="entry name" value="TauE"/>
    <property type="match status" value="1"/>
</dbReference>
<evidence type="ECO:0000256" key="7">
    <source>
        <dbReference type="ARBA" id="ARBA00023136"/>
    </source>
</evidence>
<dbReference type="GO" id="GO:0005886">
    <property type="term" value="C:plasma membrane"/>
    <property type="evidence" value="ECO:0007669"/>
    <property type="project" value="UniProtKB-SubCell"/>
</dbReference>
<proteinExistence type="inferred from homology"/>
<feature type="transmembrane region" description="Helical" evidence="8">
    <location>
        <begin position="222"/>
        <end position="241"/>
    </location>
</feature>